<dbReference type="RefSeq" id="WP_162335355.1">
    <property type="nucleotide sequence ID" value="NZ_CP048113.1"/>
</dbReference>
<accession>A0A6B9ZP14</accession>
<sequence length="274" mass="31043">MQTVWLSAHLFYAGDLHVLLRELVIPFLKDRGCPAFFIRYGEGGLHIRLRCQLKVSDVTGVQVALLAMENIFEGLTVRFTDYIPEINRYGDARSIGWAERQFVASSRYVLEVLSAVPEWSTSAALIQALRMNIAMAWALETAEEEITAICSLFIKSWVRRLLDPSKPAGEQEMYYTGLMEARFNSYANVLLPAAGGIWHALRNENADSSLQVFAEENKHVFRQYRGLGFDTSKMRDIVGSCMHMGHNRMGVSNLDEAYIMFFTLKCLQYVYAGG</sequence>
<dbReference type="InterPro" id="IPR023809">
    <property type="entry name" value="Thiopep_bacteriocin_synth_dom"/>
</dbReference>
<dbReference type="NCBIfam" id="TIGR03891">
    <property type="entry name" value="thiopep_ocin"/>
    <property type="match status" value="1"/>
</dbReference>
<keyword evidence="3" id="KW-1185">Reference proteome</keyword>
<organism evidence="2 3">
    <name type="scientific">Chitinophaga agri</name>
    <dbReference type="NCBI Taxonomy" id="2703787"/>
    <lineage>
        <taxon>Bacteria</taxon>
        <taxon>Pseudomonadati</taxon>
        <taxon>Bacteroidota</taxon>
        <taxon>Chitinophagia</taxon>
        <taxon>Chitinophagales</taxon>
        <taxon>Chitinophagaceae</taxon>
        <taxon>Chitinophaga</taxon>
    </lineage>
</organism>
<dbReference type="Pfam" id="PF14028">
    <property type="entry name" value="Lant_dehydr_C"/>
    <property type="match status" value="1"/>
</dbReference>
<reference evidence="2 3" key="1">
    <citation type="submission" date="2020-01" db="EMBL/GenBank/DDBJ databases">
        <title>Complete genome sequence of Chitinophaga sp. H33E-04 isolated from quinoa roots.</title>
        <authorList>
            <person name="Weon H.-Y."/>
            <person name="Lee S.A."/>
        </authorList>
    </citation>
    <scope>NUCLEOTIDE SEQUENCE [LARGE SCALE GENOMIC DNA]</scope>
    <source>
        <strain evidence="2 3">H33E-04</strain>
    </source>
</reference>
<feature type="domain" description="Thiopeptide-type bacteriocin biosynthesis" evidence="1">
    <location>
        <begin position="5"/>
        <end position="265"/>
    </location>
</feature>
<dbReference type="EMBL" id="CP048113">
    <property type="protein sequence ID" value="QHS63639.1"/>
    <property type="molecule type" value="Genomic_DNA"/>
</dbReference>
<dbReference type="AlphaFoldDB" id="A0A6B9ZP14"/>
<gene>
    <name evidence="2" type="ORF">GWR21_29880</name>
</gene>
<protein>
    <recommendedName>
        <fullName evidence="1">Thiopeptide-type bacteriocin biosynthesis domain-containing protein</fullName>
    </recommendedName>
</protein>
<evidence type="ECO:0000259" key="1">
    <source>
        <dbReference type="Pfam" id="PF14028"/>
    </source>
</evidence>
<evidence type="ECO:0000313" key="2">
    <source>
        <dbReference type="EMBL" id="QHS63639.1"/>
    </source>
</evidence>
<dbReference type="KEGG" id="chih:GWR21_29880"/>
<evidence type="ECO:0000313" key="3">
    <source>
        <dbReference type="Proteomes" id="UP000476411"/>
    </source>
</evidence>
<proteinExistence type="predicted"/>
<name>A0A6B9ZP14_9BACT</name>
<dbReference type="Proteomes" id="UP000476411">
    <property type="component" value="Chromosome"/>
</dbReference>